<reference evidence="7" key="1">
    <citation type="journal article" date="2019" name="Int. J. Syst. Evol. Microbiol.">
        <title>The Global Catalogue of Microorganisms (GCM) 10K type strain sequencing project: providing services to taxonomists for standard genome sequencing and annotation.</title>
        <authorList>
            <consortium name="The Broad Institute Genomics Platform"/>
            <consortium name="The Broad Institute Genome Sequencing Center for Infectious Disease"/>
            <person name="Wu L."/>
            <person name="Ma J."/>
        </authorList>
    </citation>
    <scope>NUCLEOTIDE SEQUENCE [LARGE SCALE GENOMIC DNA]</scope>
    <source>
        <strain evidence="7">JCM 11117</strain>
    </source>
</reference>
<gene>
    <name evidence="6" type="ORF">GCM10009559_72640</name>
</gene>
<dbReference type="InterPro" id="IPR050707">
    <property type="entry name" value="HTH_MetabolicPath_Reg"/>
</dbReference>
<dbReference type="EMBL" id="BAAAHP010000268">
    <property type="protein sequence ID" value="GAA0904775.1"/>
    <property type="molecule type" value="Genomic_DNA"/>
</dbReference>
<comment type="caution">
    <text evidence="6">The sequence shown here is derived from an EMBL/GenBank/DDBJ whole genome shotgun (WGS) entry which is preliminary data.</text>
</comment>
<dbReference type="Proteomes" id="UP001499967">
    <property type="component" value="Unassembled WGS sequence"/>
</dbReference>
<dbReference type="PANTHER" id="PTHR30136">
    <property type="entry name" value="HELIX-TURN-HELIX TRANSCRIPTIONAL REGULATOR, ICLR FAMILY"/>
    <property type="match status" value="1"/>
</dbReference>
<evidence type="ECO:0000256" key="1">
    <source>
        <dbReference type="ARBA" id="ARBA00023015"/>
    </source>
</evidence>
<evidence type="ECO:0000256" key="2">
    <source>
        <dbReference type="ARBA" id="ARBA00023125"/>
    </source>
</evidence>
<dbReference type="Pfam" id="PF01614">
    <property type="entry name" value="IclR_C"/>
    <property type="match status" value="1"/>
</dbReference>
<dbReference type="PROSITE" id="PS51077">
    <property type="entry name" value="HTH_ICLR"/>
    <property type="match status" value="1"/>
</dbReference>
<evidence type="ECO:0000256" key="3">
    <source>
        <dbReference type="ARBA" id="ARBA00023163"/>
    </source>
</evidence>
<evidence type="ECO:0000259" key="5">
    <source>
        <dbReference type="PROSITE" id="PS51078"/>
    </source>
</evidence>
<proteinExistence type="predicted"/>
<dbReference type="PANTHER" id="PTHR30136:SF24">
    <property type="entry name" value="HTH-TYPE TRANSCRIPTIONAL REPRESSOR ALLR"/>
    <property type="match status" value="1"/>
</dbReference>
<feature type="domain" description="IclR-ED" evidence="5">
    <location>
        <begin position="77"/>
        <end position="267"/>
    </location>
</feature>
<keyword evidence="2" id="KW-0238">DNA-binding</keyword>
<keyword evidence="3" id="KW-0804">Transcription</keyword>
<feature type="domain" description="HTH iclR-type" evidence="4">
    <location>
        <begin position="14"/>
        <end position="76"/>
    </location>
</feature>
<dbReference type="Gene3D" id="3.30.450.40">
    <property type="match status" value="1"/>
</dbReference>
<dbReference type="SMART" id="SM00346">
    <property type="entry name" value="HTH_ICLR"/>
    <property type="match status" value="1"/>
</dbReference>
<keyword evidence="7" id="KW-1185">Reference proteome</keyword>
<dbReference type="InterPro" id="IPR036388">
    <property type="entry name" value="WH-like_DNA-bd_sf"/>
</dbReference>
<dbReference type="SUPFAM" id="SSF55781">
    <property type="entry name" value="GAF domain-like"/>
    <property type="match status" value="1"/>
</dbReference>
<keyword evidence="1" id="KW-0805">Transcription regulation</keyword>
<dbReference type="InterPro" id="IPR014757">
    <property type="entry name" value="Tscrpt_reg_IclR_C"/>
</dbReference>
<dbReference type="PROSITE" id="PS51078">
    <property type="entry name" value="ICLR_ED"/>
    <property type="match status" value="1"/>
</dbReference>
<evidence type="ECO:0000259" key="4">
    <source>
        <dbReference type="PROSITE" id="PS51077"/>
    </source>
</evidence>
<dbReference type="RefSeq" id="WP_343946347.1">
    <property type="nucleotide sequence ID" value="NZ_BAAAHP010000268.1"/>
</dbReference>
<sequence length="267" mass="27816">MSCAEAAATPASGMRVVRTALRVLEAVSELQPVGVSAIARSTGIPKSSVQRCLVSLREAGWITPSPGDAQRWALTGRALSVGLRGSAERGLREAARAVMQELRDATRETIHLIGFGPEHASSAEAAPGALVVIDRVDSPEPVRTWVRLGTAVPLHASCSGRAVLSRLPEAEALELVGRELERFSVETITDPDELLAELRAVRERGYAVARGSWRAGVGAVGAAVLDAAGRPVGALAVSAPQQRFDAGRAEELGDLAISAVARVGAAL</sequence>
<dbReference type="Gene3D" id="1.10.10.10">
    <property type="entry name" value="Winged helix-like DNA-binding domain superfamily/Winged helix DNA-binding domain"/>
    <property type="match status" value="1"/>
</dbReference>
<name>A0ABP3YUA2_9PSEU</name>
<dbReference type="SUPFAM" id="SSF46785">
    <property type="entry name" value="Winged helix' DNA-binding domain"/>
    <property type="match status" value="1"/>
</dbReference>
<dbReference type="InterPro" id="IPR005471">
    <property type="entry name" value="Tscrpt_reg_IclR_N"/>
</dbReference>
<organism evidence="6 7">
    <name type="scientific">Pseudonocardia zijingensis</name>
    <dbReference type="NCBI Taxonomy" id="153376"/>
    <lineage>
        <taxon>Bacteria</taxon>
        <taxon>Bacillati</taxon>
        <taxon>Actinomycetota</taxon>
        <taxon>Actinomycetes</taxon>
        <taxon>Pseudonocardiales</taxon>
        <taxon>Pseudonocardiaceae</taxon>
        <taxon>Pseudonocardia</taxon>
    </lineage>
</organism>
<accession>A0ABP3YUA2</accession>
<dbReference type="Pfam" id="PF09339">
    <property type="entry name" value="HTH_IclR"/>
    <property type="match status" value="1"/>
</dbReference>
<dbReference type="InterPro" id="IPR029016">
    <property type="entry name" value="GAF-like_dom_sf"/>
</dbReference>
<protein>
    <submittedName>
        <fullName evidence="6">IclR family transcriptional regulator</fullName>
    </submittedName>
</protein>
<dbReference type="InterPro" id="IPR036390">
    <property type="entry name" value="WH_DNA-bd_sf"/>
</dbReference>
<evidence type="ECO:0000313" key="7">
    <source>
        <dbReference type="Proteomes" id="UP001499967"/>
    </source>
</evidence>
<evidence type="ECO:0000313" key="6">
    <source>
        <dbReference type="EMBL" id="GAA0904775.1"/>
    </source>
</evidence>